<reference evidence="6" key="1">
    <citation type="journal article" date="2011" name="Dev. Biol.">
        <title>Ventralization of an indirect developing hemichordate by NiCl suggests a conserved mechanism of dorso-ventral (D/V) patterning in Ambulacraria (hemichordates and echinoderms).</title>
        <authorList>
            <person name="Rottinger E."/>
            <person name="Martindale M.Q."/>
        </authorList>
    </citation>
    <scope>NUCLEOTIDE SEQUENCE</scope>
</reference>
<dbReference type="Gene3D" id="1.10.2000.10">
    <property type="entry name" value="Frizzled cysteine-rich domain"/>
    <property type="match status" value="1"/>
</dbReference>
<dbReference type="SMART" id="SM00063">
    <property type="entry name" value="FRI"/>
    <property type="match status" value="1"/>
</dbReference>
<dbReference type="InterPro" id="IPR036790">
    <property type="entry name" value="Frizzled_dom_sf"/>
</dbReference>
<evidence type="ECO:0000313" key="6">
    <source>
        <dbReference type="EMBL" id="ADZ61653.1"/>
    </source>
</evidence>
<feature type="disulfide bond" evidence="3">
    <location>
        <begin position="103"/>
        <end position="127"/>
    </location>
</feature>
<proteinExistence type="evidence at transcript level"/>
<evidence type="ECO:0000259" key="5">
    <source>
        <dbReference type="PROSITE" id="PS50038"/>
    </source>
</evidence>
<dbReference type="GO" id="GO:0060070">
    <property type="term" value="P:canonical Wnt signaling pathway"/>
    <property type="evidence" value="ECO:0007669"/>
    <property type="project" value="TreeGrafter"/>
</dbReference>
<evidence type="ECO:0000256" key="4">
    <source>
        <dbReference type="SAM" id="SignalP"/>
    </source>
</evidence>
<dbReference type="GO" id="GO:0005886">
    <property type="term" value="C:plasma membrane"/>
    <property type="evidence" value="ECO:0007669"/>
    <property type="project" value="TreeGrafter"/>
</dbReference>
<feature type="signal peptide" evidence="4">
    <location>
        <begin position="1"/>
        <end position="22"/>
    </location>
</feature>
<dbReference type="AlphaFoldDB" id="F2X0X5"/>
<dbReference type="GO" id="GO:0017147">
    <property type="term" value="F:Wnt-protein binding"/>
    <property type="evidence" value="ECO:0007669"/>
    <property type="project" value="TreeGrafter"/>
</dbReference>
<dbReference type="InterPro" id="IPR020067">
    <property type="entry name" value="Frizzled_dom"/>
</dbReference>
<dbReference type="SUPFAM" id="SSF63501">
    <property type="entry name" value="Frizzled cysteine-rich domain"/>
    <property type="match status" value="1"/>
</dbReference>
<dbReference type="GO" id="GO:0035567">
    <property type="term" value="P:non-canonical Wnt signaling pathway"/>
    <property type="evidence" value="ECO:0007669"/>
    <property type="project" value="TreeGrafter"/>
</dbReference>
<feature type="domain" description="FZ" evidence="5">
    <location>
        <begin position="23"/>
        <end position="139"/>
    </location>
</feature>
<gene>
    <name evidence="6" type="primary">sfrp</name>
</gene>
<dbReference type="EMBL" id="HQ291269">
    <property type="protein sequence ID" value="ADZ61653.1"/>
    <property type="molecule type" value="mRNA"/>
</dbReference>
<dbReference type="PROSITE" id="PS50038">
    <property type="entry name" value="FZ"/>
    <property type="match status" value="1"/>
</dbReference>
<keyword evidence="4" id="KW-0732">Signal</keyword>
<organism evidence="6">
    <name type="scientific">Ptychodera flava</name>
    <name type="common">Acorn worm</name>
    <dbReference type="NCBI Taxonomy" id="63121"/>
    <lineage>
        <taxon>Eukaryota</taxon>
        <taxon>Metazoa</taxon>
        <taxon>Hemichordata</taxon>
        <taxon>Enteropneusta</taxon>
        <taxon>Ptychoderidae</taxon>
        <taxon>Ptychodera</taxon>
    </lineage>
</organism>
<dbReference type="PANTHER" id="PTHR11309:SF47">
    <property type="entry name" value="FRIZZLED"/>
    <property type="match status" value="1"/>
</dbReference>
<sequence length="235" mass="25946">MEPKCSILALAITLVTCGMASGNVARRCEPVTIPLCRGLSYNSTLYPNLLNHLSQDDAGLEVHQFFPLVKVQCSPHIKWFLCQLYAPQCTATFEHLLPCRSLCMAASDGCRTLMERFGFQWPESLNCQQYPTEGPCIAPNIQDSEKTDEPGTNDVTRAAQTASMHTIQHLTMGRPQESLAASSTPGNDVTKQSCNCQCECKAVPGLFGRKRVYVGFGDKTKIARIMTVISQLFYN</sequence>
<dbReference type="InterPro" id="IPR015526">
    <property type="entry name" value="Frizzled/SFRP"/>
</dbReference>
<evidence type="ECO:0000256" key="3">
    <source>
        <dbReference type="PROSITE-ProRule" id="PRU00090"/>
    </source>
</evidence>
<dbReference type="Pfam" id="PF01392">
    <property type="entry name" value="Fz"/>
    <property type="match status" value="1"/>
</dbReference>
<accession>F2X0X5</accession>
<protein>
    <submittedName>
        <fullName evidence="6">Secreted frizzled-related like-protein</fullName>
    </submittedName>
</protein>
<comment type="caution">
    <text evidence="3">Lacks conserved residue(s) required for the propagation of feature annotation.</text>
</comment>
<feature type="chain" id="PRO_5003289089" evidence="4">
    <location>
        <begin position="23"/>
        <end position="235"/>
    </location>
</feature>
<dbReference type="PANTHER" id="PTHR11309">
    <property type="entry name" value="FRIZZLED"/>
    <property type="match status" value="1"/>
</dbReference>
<evidence type="ECO:0000256" key="2">
    <source>
        <dbReference type="ARBA" id="ARBA00023157"/>
    </source>
</evidence>
<feature type="disulfide bond" evidence="3">
    <location>
        <begin position="36"/>
        <end position="82"/>
    </location>
</feature>
<evidence type="ECO:0000256" key="1">
    <source>
        <dbReference type="ARBA" id="ARBA00022473"/>
    </source>
</evidence>
<keyword evidence="1" id="KW-0217">Developmental protein</keyword>
<feature type="disulfide bond" evidence="3">
    <location>
        <begin position="28"/>
        <end position="89"/>
    </location>
</feature>
<name>F2X0X5_PTYFL</name>
<keyword evidence="2 3" id="KW-1015">Disulfide bond</keyword>
<dbReference type="GO" id="GO:0042813">
    <property type="term" value="F:Wnt receptor activity"/>
    <property type="evidence" value="ECO:0007669"/>
    <property type="project" value="TreeGrafter"/>
</dbReference>